<name>A0A1T5AN64_9BACT</name>
<proteinExistence type="predicted"/>
<dbReference type="EMBL" id="FUYQ01000004">
    <property type="protein sequence ID" value="SKB36299.1"/>
    <property type="molecule type" value="Genomic_DNA"/>
</dbReference>
<dbReference type="Proteomes" id="UP000190852">
    <property type="component" value="Unassembled WGS sequence"/>
</dbReference>
<evidence type="ECO:0000256" key="1">
    <source>
        <dbReference type="SAM" id="MobiDB-lite"/>
    </source>
</evidence>
<feature type="compositionally biased region" description="Basic and acidic residues" evidence="1">
    <location>
        <begin position="138"/>
        <end position="155"/>
    </location>
</feature>
<reference evidence="3" key="1">
    <citation type="submission" date="2017-02" db="EMBL/GenBank/DDBJ databases">
        <authorList>
            <person name="Varghese N."/>
            <person name="Submissions S."/>
        </authorList>
    </citation>
    <scope>NUCLEOTIDE SEQUENCE [LARGE SCALE GENOMIC DNA]</scope>
    <source>
        <strain evidence="3">DSM 24967</strain>
    </source>
</reference>
<protein>
    <submittedName>
        <fullName evidence="2">Uncharacterized protein</fullName>
    </submittedName>
</protein>
<sequence length="155" mass="17821">MNNCVDDYLPYLRISRELLSVILARPTPRNRKDRVYALMQLRANYRDGVMLCQGVVFDCLRGQLISTREEIARQLGADRSAVGKDIALLEAENKIVCRRLEYGASCFTVVEYDALQQGKPRRWVKPVSGGGEPEEELDRPAVRFYDRAERRPDDE</sequence>
<dbReference type="AlphaFoldDB" id="A0A1T5AN64"/>
<accession>A0A1T5AN64</accession>
<keyword evidence="3" id="KW-1185">Reference proteome</keyword>
<gene>
    <name evidence="2" type="ORF">SAMN05660349_00758</name>
</gene>
<evidence type="ECO:0000313" key="3">
    <source>
        <dbReference type="Proteomes" id="UP000190852"/>
    </source>
</evidence>
<dbReference type="RefSeq" id="WP_079682461.1">
    <property type="nucleotide sequence ID" value="NZ_FUYQ01000004.1"/>
</dbReference>
<evidence type="ECO:0000313" key="2">
    <source>
        <dbReference type="EMBL" id="SKB36299.1"/>
    </source>
</evidence>
<feature type="region of interest" description="Disordered" evidence="1">
    <location>
        <begin position="120"/>
        <end position="155"/>
    </location>
</feature>
<organism evidence="2 3">
    <name type="scientific">Parabacteroides chartae</name>
    <dbReference type="NCBI Taxonomy" id="1037355"/>
    <lineage>
        <taxon>Bacteria</taxon>
        <taxon>Pseudomonadati</taxon>
        <taxon>Bacteroidota</taxon>
        <taxon>Bacteroidia</taxon>
        <taxon>Bacteroidales</taxon>
        <taxon>Tannerellaceae</taxon>
        <taxon>Parabacteroides</taxon>
    </lineage>
</organism>